<dbReference type="EMBL" id="QFLI01000011">
    <property type="protein sequence ID" value="PXX96854.1"/>
    <property type="molecule type" value="Genomic_DNA"/>
</dbReference>
<evidence type="ECO:0000256" key="3">
    <source>
        <dbReference type="ARBA" id="ARBA00004555"/>
    </source>
</evidence>
<evidence type="ECO:0000256" key="7">
    <source>
        <dbReference type="ARBA" id="ARBA00022645"/>
    </source>
</evidence>
<evidence type="ECO:0000256" key="11">
    <source>
        <dbReference type="ARBA" id="ARBA00022801"/>
    </source>
</evidence>
<evidence type="ECO:0000256" key="17">
    <source>
        <dbReference type="ARBA" id="ARBA00023180"/>
    </source>
</evidence>
<keyword evidence="21" id="KW-0175">Coiled coil</keyword>
<keyword evidence="12" id="KW-0256">Endoplasmic reticulum</keyword>
<dbReference type="InterPro" id="IPR039866">
    <property type="entry name" value="CPQ"/>
</dbReference>
<evidence type="ECO:0000256" key="15">
    <source>
        <dbReference type="ARBA" id="ARBA00023049"/>
    </source>
</evidence>
<evidence type="ECO:0000256" key="9">
    <source>
        <dbReference type="ARBA" id="ARBA00022723"/>
    </source>
</evidence>
<gene>
    <name evidence="23" type="ORF">DF185_19635</name>
</gene>
<evidence type="ECO:0000256" key="16">
    <source>
        <dbReference type="ARBA" id="ARBA00023145"/>
    </source>
</evidence>
<dbReference type="RefSeq" id="WP_110362842.1">
    <property type="nucleotide sequence ID" value="NZ_QFLI01000011.1"/>
</dbReference>
<evidence type="ECO:0000256" key="18">
    <source>
        <dbReference type="ARBA" id="ARBA00023228"/>
    </source>
</evidence>
<dbReference type="GO" id="GO:0004180">
    <property type="term" value="F:carboxypeptidase activity"/>
    <property type="evidence" value="ECO:0007669"/>
    <property type="project" value="UniProtKB-KW"/>
</dbReference>
<keyword evidence="13" id="KW-0862">Zinc</keyword>
<name>A0A2V3ZSN7_9BACT</name>
<evidence type="ECO:0000256" key="14">
    <source>
        <dbReference type="ARBA" id="ARBA00023034"/>
    </source>
</evidence>
<dbReference type="Gene3D" id="3.40.630.10">
    <property type="entry name" value="Zn peptidases"/>
    <property type="match status" value="2"/>
</dbReference>
<evidence type="ECO:0000256" key="4">
    <source>
        <dbReference type="ARBA" id="ARBA00004613"/>
    </source>
</evidence>
<evidence type="ECO:0000256" key="19">
    <source>
        <dbReference type="ARBA" id="ARBA00025833"/>
    </source>
</evidence>
<dbReference type="GO" id="GO:0046872">
    <property type="term" value="F:metal ion binding"/>
    <property type="evidence" value="ECO:0007669"/>
    <property type="project" value="UniProtKB-KW"/>
</dbReference>
<dbReference type="InterPro" id="IPR007484">
    <property type="entry name" value="Peptidase_M28"/>
</dbReference>
<evidence type="ECO:0000259" key="22">
    <source>
        <dbReference type="Pfam" id="PF04389"/>
    </source>
</evidence>
<organism evidence="23 24">
    <name type="scientific">Marinifilum breve</name>
    <dbReference type="NCBI Taxonomy" id="2184082"/>
    <lineage>
        <taxon>Bacteria</taxon>
        <taxon>Pseudomonadati</taxon>
        <taxon>Bacteroidota</taxon>
        <taxon>Bacteroidia</taxon>
        <taxon>Marinilabiliales</taxon>
        <taxon>Marinifilaceae</taxon>
    </lineage>
</organism>
<feature type="domain" description="Peptidase M28" evidence="22">
    <location>
        <begin position="296"/>
        <end position="495"/>
    </location>
</feature>
<reference evidence="23 24" key="1">
    <citation type="submission" date="2018-05" db="EMBL/GenBank/DDBJ databases">
        <title>Marinifilum breve JC075T sp. nov., a marine bacterium isolated from Yongle Blue Hole in the South China Sea.</title>
        <authorList>
            <person name="Fu T."/>
        </authorList>
    </citation>
    <scope>NUCLEOTIDE SEQUENCE [LARGE SCALE GENOMIC DNA]</scope>
    <source>
        <strain evidence="23 24">JC075</strain>
    </source>
</reference>
<evidence type="ECO:0000256" key="5">
    <source>
        <dbReference type="ARBA" id="ARBA00014116"/>
    </source>
</evidence>
<keyword evidence="11" id="KW-0378">Hydrolase</keyword>
<evidence type="ECO:0000313" key="23">
    <source>
        <dbReference type="EMBL" id="PXX96854.1"/>
    </source>
</evidence>
<evidence type="ECO:0000256" key="13">
    <source>
        <dbReference type="ARBA" id="ARBA00022833"/>
    </source>
</evidence>
<accession>A0A2V3ZSN7</accession>
<evidence type="ECO:0000256" key="20">
    <source>
        <dbReference type="ARBA" id="ARBA00033328"/>
    </source>
</evidence>
<dbReference type="GO" id="GO:0005576">
    <property type="term" value="C:extracellular region"/>
    <property type="evidence" value="ECO:0007669"/>
    <property type="project" value="UniProtKB-SubCell"/>
</dbReference>
<dbReference type="GO" id="GO:0070573">
    <property type="term" value="F:metallodipeptidase activity"/>
    <property type="evidence" value="ECO:0007669"/>
    <property type="project" value="InterPro"/>
</dbReference>
<evidence type="ECO:0000256" key="6">
    <source>
        <dbReference type="ARBA" id="ARBA00022525"/>
    </source>
</evidence>
<evidence type="ECO:0000256" key="1">
    <source>
        <dbReference type="ARBA" id="ARBA00004240"/>
    </source>
</evidence>
<dbReference type="GO" id="GO:0005764">
    <property type="term" value="C:lysosome"/>
    <property type="evidence" value="ECO:0007669"/>
    <property type="project" value="UniProtKB-SubCell"/>
</dbReference>
<evidence type="ECO:0000256" key="10">
    <source>
        <dbReference type="ARBA" id="ARBA00022729"/>
    </source>
</evidence>
<keyword evidence="15" id="KW-0482">Metalloprotease</keyword>
<dbReference type="Proteomes" id="UP000248079">
    <property type="component" value="Unassembled WGS sequence"/>
</dbReference>
<keyword evidence="14" id="KW-0333">Golgi apparatus</keyword>
<dbReference type="SUPFAM" id="SSF53187">
    <property type="entry name" value="Zn-dependent exopeptidases"/>
    <property type="match status" value="1"/>
</dbReference>
<dbReference type="OrthoDB" id="9769665at2"/>
<evidence type="ECO:0000256" key="8">
    <source>
        <dbReference type="ARBA" id="ARBA00022670"/>
    </source>
</evidence>
<dbReference type="Gene3D" id="3.50.30.30">
    <property type="match status" value="2"/>
</dbReference>
<dbReference type="GO" id="GO:0006508">
    <property type="term" value="P:proteolysis"/>
    <property type="evidence" value="ECO:0007669"/>
    <property type="project" value="UniProtKB-KW"/>
</dbReference>
<dbReference type="Pfam" id="PF04389">
    <property type="entry name" value="Peptidase_M28"/>
    <property type="match status" value="1"/>
</dbReference>
<keyword evidence="8" id="KW-0645">Protease</keyword>
<evidence type="ECO:0000256" key="21">
    <source>
        <dbReference type="SAM" id="Coils"/>
    </source>
</evidence>
<keyword evidence="6" id="KW-0964">Secreted</keyword>
<proteinExistence type="predicted"/>
<comment type="subcellular location">
    <subcellularLocation>
        <location evidence="1">Endoplasmic reticulum</location>
    </subcellularLocation>
    <subcellularLocation>
        <location evidence="3">Golgi apparatus</location>
    </subcellularLocation>
    <subcellularLocation>
        <location evidence="2">Lysosome</location>
    </subcellularLocation>
    <subcellularLocation>
        <location evidence="4">Secreted</location>
    </subcellularLocation>
</comment>
<keyword evidence="10" id="KW-0732">Signal</keyword>
<keyword evidence="9" id="KW-0479">Metal-binding</keyword>
<protein>
    <recommendedName>
        <fullName evidence="5">Carboxypeptidase Q</fullName>
    </recommendedName>
    <alternativeName>
        <fullName evidence="20">Plasma glutamate carboxypeptidase</fullName>
    </alternativeName>
</protein>
<keyword evidence="7" id="KW-0121">Carboxypeptidase</keyword>
<feature type="coiled-coil region" evidence="21">
    <location>
        <begin position="164"/>
        <end position="191"/>
    </location>
</feature>
<keyword evidence="17" id="KW-0325">Glycoprotein</keyword>
<comment type="caution">
    <text evidence="23">The sequence shown here is derived from an EMBL/GenBank/DDBJ whole genome shotgun (WGS) entry which is preliminary data.</text>
</comment>
<keyword evidence="18" id="KW-0458">Lysosome</keyword>
<keyword evidence="16" id="KW-0865">Zymogen</keyword>
<keyword evidence="24" id="KW-1185">Reference proteome</keyword>
<sequence length="526" mass="59613">MKRNLKIIVIAILILAGHNSFGQKDPVVKKIIEIGKNDNQCMSHLDILSNRFGGRLIGSNAYDNSAEWAASKFKEWGMEVIMDEVGSLPVGFNRGPWFGRMLGGDNMHLHFATPSYTVGTKGVQKGHVLLEPKTQRQFDRMKGKLKGAWVLIGGKNKGWPIDYSEKAEEHRAEIRAENAKIEKKNDSIRRINWRNRHGEQIELIPLKEEPALFYKQMVDAGILGIIQSAKLPITAMYDRKNLMNMTFETLPKIPDIKLNEHQYKTIAQMAKERQRFELEFDIRNHFRMGPVKYHSVIGVIKGSKYPNEYVIMGGHLDAFDIATGGVDNGSGVSPAMEAARLIMKAGGKPKRTILVCLWAGEEFGLLGSKHWIKTNQDKLDKIANMFNRDSGPTATTSLSVTKAMWDDMEKICKPLSTINPNIPFILKKRKPTKRPKTPWGTDSGPFAVAGVPTMEFGKTDHFGYDFSYREIWHTERDLYNMSIAEYQEHSSIVTAVVVYGIANLNHLLSREGYYLEEKDKKELTQK</sequence>
<dbReference type="PANTHER" id="PTHR12053">
    <property type="entry name" value="PROTEASE FAMILY M28 PLASMA GLUTAMATE CARBOXYPEPTIDASE-RELATED"/>
    <property type="match status" value="1"/>
</dbReference>
<comment type="subunit">
    <text evidence="19">Homodimer. The monomeric form is inactive while the homodimer is active.</text>
</comment>
<dbReference type="AlphaFoldDB" id="A0A2V3ZSN7"/>
<evidence type="ECO:0000256" key="12">
    <source>
        <dbReference type="ARBA" id="ARBA00022824"/>
    </source>
</evidence>
<dbReference type="PANTHER" id="PTHR12053:SF3">
    <property type="entry name" value="CARBOXYPEPTIDASE Q"/>
    <property type="match status" value="1"/>
</dbReference>
<evidence type="ECO:0000256" key="2">
    <source>
        <dbReference type="ARBA" id="ARBA00004371"/>
    </source>
</evidence>
<evidence type="ECO:0000313" key="24">
    <source>
        <dbReference type="Proteomes" id="UP000248079"/>
    </source>
</evidence>